<evidence type="ECO:0000256" key="6">
    <source>
        <dbReference type="ARBA" id="ARBA00023049"/>
    </source>
</evidence>
<evidence type="ECO:0000256" key="4">
    <source>
        <dbReference type="ARBA" id="ARBA00022801"/>
    </source>
</evidence>
<dbReference type="Gene3D" id="3.40.630.10">
    <property type="entry name" value="Zn peptidases"/>
    <property type="match status" value="1"/>
</dbReference>
<dbReference type="PIRSF" id="PIRSF037215">
    <property type="entry name" value="Peptidase_M20B"/>
    <property type="match status" value="1"/>
</dbReference>
<feature type="domain" description="Peptidase M20 dimerisation" evidence="10">
    <location>
        <begin position="207"/>
        <end position="308"/>
    </location>
</feature>
<dbReference type="NCBIfam" id="NF009920">
    <property type="entry name" value="PRK13381.1"/>
    <property type="match status" value="1"/>
</dbReference>
<evidence type="ECO:0000256" key="8">
    <source>
        <dbReference type="PIRSR" id="PIRSR037215-1"/>
    </source>
</evidence>
<feature type="binding site" evidence="7 9">
    <location>
        <position position="141"/>
    </location>
    <ligand>
        <name>Zn(2+)</name>
        <dbReference type="ChEBI" id="CHEBI:29105"/>
        <label>1</label>
    </ligand>
</feature>
<dbReference type="Pfam" id="PF07687">
    <property type="entry name" value="M20_dimer"/>
    <property type="match status" value="1"/>
</dbReference>
<dbReference type="PANTHER" id="PTHR42994">
    <property type="entry name" value="PEPTIDASE T"/>
    <property type="match status" value="1"/>
</dbReference>
<comment type="subcellular location">
    <subcellularLocation>
        <location evidence="7">Cytoplasm</location>
    </subcellularLocation>
</comment>
<accession>A0A4Q9Z110</accession>
<gene>
    <name evidence="7 11" type="primary">pepT</name>
    <name evidence="11" type="ORF">EZL74_06060</name>
</gene>
<dbReference type="HAMAP" id="MF_00550">
    <property type="entry name" value="Aminopeptidase_M20"/>
    <property type="match status" value="1"/>
</dbReference>
<comment type="function">
    <text evidence="7">Cleaves the N-terminal amino acid of tripeptides.</text>
</comment>
<feature type="active site" evidence="7 8">
    <location>
        <position position="80"/>
    </location>
</feature>
<dbReference type="EMBL" id="SJPE01000005">
    <property type="protein sequence ID" value="TBX69979.1"/>
    <property type="molecule type" value="Genomic_DNA"/>
</dbReference>
<dbReference type="SUPFAM" id="SSF55031">
    <property type="entry name" value="Bacterial exopeptidase dimerisation domain"/>
    <property type="match status" value="1"/>
</dbReference>
<dbReference type="InterPro" id="IPR001261">
    <property type="entry name" value="ArgE/DapE_CS"/>
</dbReference>
<keyword evidence="12" id="KW-1185">Reference proteome</keyword>
<evidence type="ECO:0000313" key="12">
    <source>
        <dbReference type="Proteomes" id="UP000293300"/>
    </source>
</evidence>
<dbReference type="EC" id="3.4.11.4" evidence="7"/>
<dbReference type="GO" id="GO:0006508">
    <property type="term" value="P:proteolysis"/>
    <property type="evidence" value="ECO:0007669"/>
    <property type="project" value="UniProtKB-UniRule"/>
</dbReference>
<dbReference type="GO" id="GO:0043171">
    <property type="term" value="P:peptide catabolic process"/>
    <property type="evidence" value="ECO:0007669"/>
    <property type="project" value="UniProtKB-UniRule"/>
</dbReference>
<keyword evidence="4 7" id="KW-0378">Hydrolase</keyword>
<dbReference type="NCBIfam" id="TIGR01882">
    <property type="entry name" value="peptidase-T"/>
    <property type="match status" value="1"/>
</dbReference>
<reference evidence="11 12" key="1">
    <citation type="submission" date="2019-02" db="EMBL/GenBank/DDBJ databases">
        <title>Flavobacterium sp. RD-2-33 isolated from forest soil.</title>
        <authorList>
            <person name="Chaudhary D.K."/>
        </authorList>
    </citation>
    <scope>NUCLEOTIDE SEQUENCE [LARGE SCALE GENOMIC DNA]</scope>
    <source>
        <strain evidence="11 12">RD-2-33</strain>
    </source>
</reference>
<dbReference type="PANTHER" id="PTHR42994:SF1">
    <property type="entry name" value="PEPTIDASE T"/>
    <property type="match status" value="1"/>
</dbReference>
<organism evidence="11 12">
    <name type="scientific">Flavobacterium silvisoli</name>
    <dbReference type="NCBI Taxonomy" id="2529433"/>
    <lineage>
        <taxon>Bacteria</taxon>
        <taxon>Pseudomonadati</taxon>
        <taxon>Bacteroidota</taxon>
        <taxon>Flavobacteriia</taxon>
        <taxon>Flavobacteriales</taxon>
        <taxon>Flavobacteriaceae</taxon>
        <taxon>Flavobacterium</taxon>
    </lineage>
</organism>
<dbReference type="Pfam" id="PF01546">
    <property type="entry name" value="Peptidase_M20"/>
    <property type="match status" value="1"/>
</dbReference>
<dbReference type="GO" id="GO:0005829">
    <property type="term" value="C:cytosol"/>
    <property type="evidence" value="ECO:0007669"/>
    <property type="project" value="TreeGrafter"/>
</dbReference>
<evidence type="ECO:0000256" key="2">
    <source>
        <dbReference type="ARBA" id="ARBA00022670"/>
    </source>
</evidence>
<dbReference type="InterPro" id="IPR010161">
    <property type="entry name" value="Peptidase_M20B"/>
</dbReference>
<dbReference type="RefSeq" id="WP_131475708.1">
    <property type="nucleotide sequence ID" value="NZ_SJPE01000005.1"/>
</dbReference>
<evidence type="ECO:0000259" key="10">
    <source>
        <dbReference type="Pfam" id="PF07687"/>
    </source>
</evidence>
<dbReference type="AlphaFoldDB" id="A0A4Q9Z110"/>
<dbReference type="GO" id="GO:0008270">
    <property type="term" value="F:zinc ion binding"/>
    <property type="evidence" value="ECO:0007669"/>
    <property type="project" value="UniProtKB-UniRule"/>
</dbReference>
<dbReference type="CDD" id="cd03892">
    <property type="entry name" value="M20_peptT"/>
    <property type="match status" value="1"/>
</dbReference>
<comment type="catalytic activity">
    <reaction evidence="7">
        <text>Release of the N-terminal residue from a tripeptide.</text>
        <dbReference type="EC" id="3.4.11.4"/>
    </reaction>
</comment>
<keyword evidence="7 11" id="KW-0031">Aminopeptidase</keyword>
<dbReference type="PROSITE" id="PS00758">
    <property type="entry name" value="ARGE_DAPE_CPG2_1"/>
    <property type="match status" value="1"/>
</dbReference>
<keyword evidence="5 7" id="KW-0862">Zinc</keyword>
<evidence type="ECO:0000256" key="9">
    <source>
        <dbReference type="PIRSR" id="PIRSR037215-2"/>
    </source>
</evidence>
<feature type="binding site" evidence="7 9">
    <location>
        <position position="141"/>
    </location>
    <ligand>
        <name>Zn(2+)</name>
        <dbReference type="ChEBI" id="CHEBI:29105"/>
        <label>2</label>
    </ligand>
</feature>
<evidence type="ECO:0000256" key="1">
    <source>
        <dbReference type="ARBA" id="ARBA00009692"/>
    </source>
</evidence>
<name>A0A4Q9Z110_9FLAO</name>
<evidence type="ECO:0000256" key="3">
    <source>
        <dbReference type="ARBA" id="ARBA00022723"/>
    </source>
</evidence>
<dbReference type="GO" id="GO:0008237">
    <property type="term" value="F:metallopeptidase activity"/>
    <property type="evidence" value="ECO:0007669"/>
    <property type="project" value="UniProtKB-KW"/>
</dbReference>
<protein>
    <recommendedName>
        <fullName evidence="7">Peptidase T</fullName>
        <ecNumber evidence="7">3.4.11.4</ecNumber>
    </recommendedName>
    <alternativeName>
        <fullName evidence="7">Aminotripeptidase</fullName>
        <shortName evidence="7">Tripeptidase</shortName>
    </alternativeName>
    <alternativeName>
        <fullName evidence="7">Tripeptide aminopeptidase</fullName>
    </alternativeName>
</protein>
<comment type="caution">
    <text evidence="11">The sequence shown here is derived from an EMBL/GenBank/DDBJ whole genome shotgun (WGS) entry which is preliminary data.</text>
</comment>
<dbReference type="OrthoDB" id="9804934at2"/>
<feature type="active site" description="Proton acceptor" evidence="7 8">
    <location>
        <position position="175"/>
    </location>
</feature>
<dbReference type="InterPro" id="IPR011650">
    <property type="entry name" value="Peptidase_M20_dimer"/>
</dbReference>
<comment type="similarity">
    <text evidence="1 7">Belongs to the peptidase M20B family.</text>
</comment>
<proteinExistence type="inferred from homology"/>
<dbReference type="GO" id="GO:0045148">
    <property type="term" value="F:tripeptide aminopeptidase activity"/>
    <property type="evidence" value="ECO:0007669"/>
    <property type="project" value="UniProtKB-UniRule"/>
</dbReference>
<evidence type="ECO:0000256" key="5">
    <source>
        <dbReference type="ARBA" id="ARBA00022833"/>
    </source>
</evidence>
<keyword evidence="6 7" id="KW-0482">Metalloprotease</keyword>
<dbReference type="NCBIfam" id="NF003976">
    <property type="entry name" value="PRK05469.1"/>
    <property type="match status" value="1"/>
</dbReference>
<dbReference type="PROSITE" id="PS00759">
    <property type="entry name" value="ARGE_DAPE_CPG2_2"/>
    <property type="match status" value="1"/>
</dbReference>
<evidence type="ECO:0000313" key="11">
    <source>
        <dbReference type="EMBL" id="TBX69979.1"/>
    </source>
</evidence>
<dbReference type="InterPro" id="IPR002933">
    <property type="entry name" value="Peptidase_M20"/>
</dbReference>
<feature type="binding site" evidence="7 9">
    <location>
        <position position="384"/>
    </location>
    <ligand>
        <name>Zn(2+)</name>
        <dbReference type="ChEBI" id="CHEBI:29105"/>
        <label>2</label>
    </ligand>
</feature>
<keyword evidence="7" id="KW-0963">Cytoplasm</keyword>
<dbReference type="SUPFAM" id="SSF53187">
    <property type="entry name" value="Zn-dependent exopeptidases"/>
    <property type="match status" value="1"/>
</dbReference>
<dbReference type="InterPro" id="IPR036264">
    <property type="entry name" value="Bact_exopeptidase_dim_dom"/>
</dbReference>
<feature type="binding site" evidence="7 9">
    <location>
        <position position="198"/>
    </location>
    <ligand>
        <name>Zn(2+)</name>
        <dbReference type="ChEBI" id="CHEBI:29105"/>
        <label>1</label>
    </ligand>
</feature>
<sequence length="423" mass="47279">MQHIIDRFVSYVTIDTESDPNSTTTPSTKKQFDLANKLVEELKAIGMTEVTIDKHGYVMATLPSNVDHKVPTIGFVAHFDTTPDFTGKDVKPQIVKNYDGGDIILNKEHNIVLSPNYFKDLLLYKGQTLITTNGLTLLGADDKAGITEIMTAMEHMIQNPDIKHGKIRVCFTPDEEIGRGADLFDVKKFGADWAYTMDGSQIGELEYENFNAAGVKITFKGKSVHPGYAKGKMINSMLIANDFINELPKGETPQETKGYEGFFHVTQLQGSIEETKLELIIRDHDMKLFKQRKALIEKITAKFNKKFAKQFGEDIVITKITDQYYNMKEKVEPVMFIVDLAEKAMKSLGIKPLIKPIRGGTDGCRLSYMGLPCPNIFAGGHNFHGKYEYVPVESMQKAVDVIVKIAELTATTDFSKAGKGKKK</sequence>
<keyword evidence="2 7" id="KW-0645">Protease</keyword>
<feature type="binding site" evidence="7 9">
    <location>
        <position position="176"/>
    </location>
    <ligand>
        <name>Zn(2+)</name>
        <dbReference type="ChEBI" id="CHEBI:29105"/>
        <label>2</label>
    </ligand>
</feature>
<dbReference type="Gene3D" id="3.30.70.360">
    <property type="match status" value="1"/>
</dbReference>
<feature type="binding site" evidence="7 9">
    <location>
        <position position="78"/>
    </location>
    <ligand>
        <name>Zn(2+)</name>
        <dbReference type="ChEBI" id="CHEBI:29105"/>
        <label>1</label>
    </ligand>
</feature>
<keyword evidence="3 7" id="KW-0479">Metal-binding</keyword>
<dbReference type="Proteomes" id="UP000293300">
    <property type="component" value="Unassembled WGS sequence"/>
</dbReference>
<comment type="cofactor">
    <cofactor evidence="7 9">
        <name>Zn(2+)</name>
        <dbReference type="ChEBI" id="CHEBI:29105"/>
    </cofactor>
    <text evidence="7 9">Binds 2 Zn(2+) ions per subunit.</text>
</comment>
<evidence type="ECO:0000256" key="7">
    <source>
        <dbReference type="HAMAP-Rule" id="MF_00550"/>
    </source>
</evidence>